<dbReference type="PANTHER" id="PTHR40763:SF5">
    <property type="entry name" value="MEMBRANE PROTEIN"/>
    <property type="match status" value="1"/>
</dbReference>
<gene>
    <name evidence="2" type="ORF">ACFQS3_15230</name>
</gene>
<proteinExistence type="predicted"/>
<comment type="caution">
    <text evidence="2">The sequence shown here is derived from an EMBL/GenBank/DDBJ whole genome shotgun (WGS) entry which is preliminary data.</text>
</comment>
<protein>
    <submittedName>
        <fullName evidence="2">DUF1707 domain-containing protein</fullName>
    </submittedName>
</protein>
<dbReference type="Pfam" id="PF08044">
    <property type="entry name" value="DUF1707"/>
    <property type="match status" value="1"/>
</dbReference>
<dbReference type="Proteomes" id="UP001596470">
    <property type="component" value="Unassembled WGS sequence"/>
</dbReference>
<keyword evidence="3" id="KW-1185">Reference proteome</keyword>
<accession>A0ABW2D8S7</accession>
<name>A0ABW2D8S7_9ACTN</name>
<dbReference type="InterPro" id="IPR012551">
    <property type="entry name" value="DUF1707_SHOCT-like"/>
</dbReference>
<feature type="domain" description="DUF1707" evidence="1">
    <location>
        <begin position="8"/>
        <end position="60"/>
    </location>
</feature>
<reference evidence="3" key="1">
    <citation type="journal article" date="2019" name="Int. J. Syst. Evol. Microbiol.">
        <title>The Global Catalogue of Microorganisms (GCM) 10K type strain sequencing project: providing services to taxonomists for standard genome sequencing and annotation.</title>
        <authorList>
            <consortium name="The Broad Institute Genomics Platform"/>
            <consortium name="The Broad Institute Genome Sequencing Center for Infectious Disease"/>
            <person name="Wu L."/>
            <person name="Ma J."/>
        </authorList>
    </citation>
    <scope>NUCLEOTIDE SEQUENCE [LARGE SCALE GENOMIC DNA]</scope>
    <source>
        <strain evidence="3">KACC 12634</strain>
    </source>
</reference>
<dbReference type="EMBL" id="JBHSYS010000003">
    <property type="protein sequence ID" value="MFC6958556.1"/>
    <property type="molecule type" value="Genomic_DNA"/>
</dbReference>
<dbReference type="RefSeq" id="WP_382351856.1">
    <property type="nucleotide sequence ID" value="NZ_JBHMBP010000003.1"/>
</dbReference>
<evidence type="ECO:0000313" key="3">
    <source>
        <dbReference type="Proteomes" id="UP001596470"/>
    </source>
</evidence>
<dbReference type="PANTHER" id="PTHR40763">
    <property type="entry name" value="MEMBRANE PROTEIN-RELATED"/>
    <property type="match status" value="1"/>
</dbReference>
<sequence length="192" mass="21598">MPEPDPNVRLSNAEREALIARLQAATEEGRLDLNEFADRSREVYEARTFADVERLLADLPAEDRALAVPRAAAAPADMALEPAYTHLKRQGAWTVPGRIVVNPKYSRVTLDFRTAEFTTRDVEIAVNLEYSGLRIILPKGAHAVDDGVTLEGGQVLNRAFTPSGGPRIRLTGRVLYSRLKVRYERRFLWWRG</sequence>
<evidence type="ECO:0000259" key="1">
    <source>
        <dbReference type="Pfam" id="PF08044"/>
    </source>
</evidence>
<evidence type="ECO:0000313" key="2">
    <source>
        <dbReference type="EMBL" id="MFC6958556.1"/>
    </source>
</evidence>
<organism evidence="2 3">
    <name type="scientific">Glycomyces mayteni</name>
    <dbReference type="NCBI Taxonomy" id="543887"/>
    <lineage>
        <taxon>Bacteria</taxon>
        <taxon>Bacillati</taxon>
        <taxon>Actinomycetota</taxon>
        <taxon>Actinomycetes</taxon>
        <taxon>Glycomycetales</taxon>
        <taxon>Glycomycetaceae</taxon>
        <taxon>Glycomyces</taxon>
    </lineage>
</organism>